<dbReference type="PANTHER" id="PTHR37423">
    <property type="entry name" value="SOLUBLE LYTIC MUREIN TRANSGLYCOSYLASE-RELATED"/>
    <property type="match status" value="1"/>
</dbReference>
<dbReference type="AlphaFoldDB" id="A0A518RHV4"/>
<evidence type="ECO:0000313" key="7">
    <source>
        <dbReference type="Proteomes" id="UP000318055"/>
    </source>
</evidence>
<feature type="compositionally biased region" description="Basic and acidic residues" evidence="3">
    <location>
        <begin position="210"/>
        <end position="220"/>
    </location>
</feature>
<feature type="domain" description="Transglycosylase SLT" evidence="5">
    <location>
        <begin position="45"/>
        <end position="142"/>
    </location>
</feature>
<dbReference type="Gene3D" id="1.10.530.10">
    <property type="match status" value="1"/>
</dbReference>
<evidence type="ECO:0000259" key="5">
    <source>
        <dbReference type="Pfam" id="PF01464"/>
    </source>
</evidence>
<keyword evidence="7" id="KW-1185">Reference proteome</keyword>
<keyword evidence="4" id="KW-0732">Signal</keyword>
<feature type="signal peptide" evidence="4">
    <location>
        <begin position="1"/>
        <end position="33"/>
    </location>
</feature>
<name>A0A518RHV4_9SPHN</name>
<proteinExistence type="inferred from homology"/>
<evidence type="ECO:0000256" key="3">
    <source>
        <dbReference type="SAM" id="MobiDB-lite"/>
    </source>
</evidence>
<feature type="compositionally biased region" description="Polar residues" evidence="3">
    <location>
        <begin position="198"/>
        <end position="209"/>
    </location>
</feature>
<dbReference type="CDD" id="cd00254">
    <property type="entry name" value="LT-like"/>
    <property type="match status" value="1"/>
</dbReference>
<reference evidence="6 7" key="1">
    <citation type="submission" date="2019-07" db="EMBL/GenBank/DDBJ databases">
        <title>Sphingomonas alkalisoli sp. nov., isolated from rhizosphere soil of Suaedae salsa.</title>
        <authorList>
            <person name="Zhang H."/>
            <person name="Xu L."/>
            <person name="Zhang J.-X."/>
            <person name="Sun J.-Q."/>
        </authorList>
    </citation>
    <scope>NUCLEOTIDE SEQUENCE [LARGE SCALE GENOMIC DNA]</scope>
    <source>
        <strain evidence="6 7">XS-10</strain>
    </source>
</reference>
<dbReference type="PANTHER" id="PTHR37423:SF2">
    <property type="entry name" value="MEMBRANE-BOUND LYTIC MUREIN TRANSGLYCOSYLASE C"/>
    <property type="match status" value="1"/>
</dbReference>
<dbReference type="SUPFAM" id="SSF53955">
    <property type="entry name" value="Lysozyme-like"/>
    <property type="match status" value="1"/>
</dbReference>
<accession>A0A518RHV4</accession>
<evidence type="ECO:0000256" key="1">
    <source>
        <dbReference type="ARBA" id="ARBA00007734"/>
    </source>
</evidence>
<dbReference type="OrthoDB" id="9801695at2"/>
<dbReference type="Pfam" id="PF01464">
    <property type="entry name" value="SLT"/>
    <property type="match status" value="1"/>
</dbReference>
<comment type="similarity">
    <text evidence="1">Belongs to the transglycosylase Slt family.</text>
</comment>
<dbReference type="KEGG" id="ssua:FPZ54_14040"/>
<dbReference type="InterPro" id="IPR023346">
    <property type="entry name" value="Lysozyme-like_dom_sf"/>
</dbReference>
<comment type="similarity">
    <text evidence="2">Belongs to the virb1 family.</text>
</comment>
<dbReference type="Proteomes" id="UP000318055">
    <property type="component" value="Chromosome"/>
</dbReference>
<protein>
    <submittedName>
        <fullName evidence="6">Lytic transglycosylase domain-containing protein</fullName>
    </submittedName>
</protein>
<gene>
    <name evidence="6" type="ORF">FPZ54_14040</name>
</gene>
<evidence type="ECO:0000256" key="2">
    <source>
        <dbReference type="ARBA" id="ARBA00009387"/>
    </source>
</evidence>
<dbReference type="RefSeq" id="WP_145848173.1">
    <property type="nucleotide sequence ID" value="NZ_CP042239.1"/>
</dbReference>
<feature type="region of interest" description="Disordered" evidence="3">
    <location>
        <begin position="189"/>
        <end position="235"/>
    </location>
</feature>
<dbReference type="EMBL" id="CP042239">
    <property type="protein sequence ID" value="QDX27011.1"/>
    <property type="molecule type" value="Genomic_DNA"/>
</dbReference>
<evidence type="ECO:0000256" key="4">
    <source>
        <dbReference type="SAM" id="SignalP"/>
    </source>
</evidence>
<organism evidence="6 7">
    <name type="scientific">Sphingomonas suaedae</name>
    <dbReference type="NCBI Taxonomy" id="2599297"/>
    <lineage>
        <taxon>Bacteria</taxon>
        <taxon>Pseudomonadati</taxon>
        <taxon>Pseudomonadota</taxon>
        <taxon>Alphaproteobacteria</taxon>
        <taxon>Sphingomonadales</taxon>
        <taxon>Sphingomonadaceae</taxon>
        <taxon>Sphingomonas</taxon>
    </lineage>
</organism>
<dbReference type="InterPro" id="IPR008258">
    <property type="entry name" value="Transglycosylase_SLT_dom_1"/>
</dbReference>
<feature type="chain" id="PRO_5021850175" evidence="4">
    <location>
        <begin position="34"/>
        <end position="235"/>
    </location>
</feature>
<evidence type="ECO:0000313" key="6">
    <source>
        <dbReference type="EMBL" id="QDX27011.1"/>
    </source>
</evidence>
<sequence length="235" mass="24965">MRRAIGHRQQRFLAVLACLGAALAGGHARPAAAACSSGMALDAPIARASQRFVLPDTLIRAVIAVESGGAVFAVSPKGAMGLMQLMPGTWAELRQRYGLGADPFDPCDNIFAGTAYLRELLDRYGDPGFLAAYNAGPGRYEAYLGGRPLPPETIAYVATLSGRMMGGTAPVPVRALPDPDAWRRGDLFVRAPKPAAESSDQPSETSSPEPQRKPDLRPSELPRNSIFVPRTGVPK</sequence>